<dbReference type="InterPro" id="IPR058240">
    <property type="entry name" value="rSAM_sf"/>
</dbReference>
<dbReference type="InterPro" id="IPR013785">
    <property type="entry name" value="Aldolase_TIM"/>
</dbReference>
<keyword evidence="5" id="KW-0411">Iron-sulfur</keyword>
<evidence type="ECO:0000256" key="4">
    <source>
        <dbReference type="ARBA" id="ARBA00023004"/>
    </source>
</evidence>
<name>A0A7K3NIS9_9BACT</name>
<evidence type="ECO:0000313" key="8">
    <source>
        <dbReference type="Proteomes" id="UP000469724"/>
    </source>
</evidence>
<dbReference type="Proteomes" id="UP000469724">
    <property type="component" value="Unassembled WGS sequence"/>
</dbReference>
<dbReference type="InterPro" id="IPR007197">
    <property type="entry name" value="rSAM"/>
</dbReference>
<comment type="cofactor">
    <cofactor evidence="1">
        <name>[4Fe-4S] cluster</name>
        <dbReference type="ChEBI" id="CHEBI:49883"/>
    </cofactor>
</comment>
<dbReference type="SUPFAM" id="SSF102114">
    <property type="entry name" value="Radical SAM enzymes"/>
    <property type="match status" value="1"/>
</dbReference>
<proteinExistence type="predicted"/>
<dbReference type="GO" id="GO:0046872">
    <property type="term" value="F:metal ion binding"/>
    <property type="evidence" value="ECO:0007669"/>
    <property type="project" value="UniProtKB-KW"/>
</dbReference>
<dbReference type="CDD" id="cd01335">
    <property type="entry name" value="Radical_SAM"/>
    <property type="match status" value="1"/>
</dbReference>
<organism evidence="7 8">
    <name type="scientific">Desulfolutivibrio sulfodismutans</name>
    <dbReference type="NCBI Taxonomy" id="63561"/>
    <lineage>
        <taxon>Bacteria</taxon>
        <taxon>Pseudomonadati</taxon>
        <taxon>Thermodesulfobacteriota</taxon>
        <taxon>Desulfovibrionia</taxon>
        <taxon>Desulfovibrionales</taxon>
        <taxon>Desulfovibrionaceae</taxon>
        <taxon>Desulfolutivibrio</taxon>
    </lineage>
</organism>
<dbReference type="EMBL" id="JAAGRQ010000014">
    <property type="protein sequence ID" value="NDY56106.1"/>
    <property type="molecule type" value="Genomic_DNA"/>
</dbReference>
<protein>
    <submittedName>
        <fullName evidence="7">Radical SAM protein</fullName>
    </submittedName>
</protein>
<comment type="caution">
    <text evidence="7">The sequence shown here is derived from an EMBL/GenBank/DDBJ whole genome shotgun (WGS) entry which is preliminary data.</text>
</comment>
<dbReference type="SFLD" id="SFLDS00029">
    <property type="entry name" value="Radical_SAM"/>
    <property type="match status" value="1"/>
</dbReference>
<evidence type="ECO:0000313" key="7">
    <source>
        <dbReference type="EMBL" id="NDY56106.1"/>
    </source>
</evidence>
<evidence type="ECO:0000256" key="3">
    <source>
        <dbReference type="ARBA" id="ARBA00022723"/>
    </source>
</evidence>
<accession>A0A7K3NIS9</accession>
<evidence type="ECO:0000256" key="1">
    <source>
        <dbReference type="ARBA" id="ARBA00001966"/>
    </source>
</evidence>
<evidence type="ECO:0000256" key="5">
    <source>
        <dbReference type="ARBA" id="ARBA00023014"/>
    </source>
</evidence>
<keyword evidence="2" id="KW-0949">S-adenosyl-L-methionine</keyword>
<dbReference type="RefSeq" id="WP_163301163.1">
    <property type="nucleotide sequence ID" value="NZ_JAAGRQ010000014.1"/>
</dbReference>
<dbReference type="GO" id="GO:0051536">
    <property type="term" value="F:iron-sulfur cluster binding"/>
    <property type="evidence" value="ECO:0007669"/>
    <property type="project" value="UniProtKB-KW"/>
</dbReference>
<evidence type="ECO:0000256" key="2">
    <source>
        <dbReference type="ARBA" id="ARBA00022691"/>
    </source>
</evidence>
<feature type="domain" description="Radical SAM core" evidence="6">
    <location>
        <begin position="14"/>
        <end position="81"/>
    </location>
</feature>
<reference evidence="7 8" key="1">
    <citation type="submission" date="2020-02" db="EMBL/GenBank/DDBJ databases">
        <title>Comparative genomics of sulfur disproportionating microorganisms.</title>
        <authorList>
            <person name="Ward L.M."/>
            <person name="Bertran E."/>
            <person name="Johnston D.T."/>
        </authorList>
    </citation>
    <scope>NUCLEOTIDE SEQUENCE [LARGE SCALE GENOMIC DNA]</scope>
    <source>
        <strain evidence="7 8">DSM 3696</strain>
    </source>
</reference>
<dbReference type="AlphaFoldDB" id="A0A7K3NIS9"/>
<sequence length="297" mass="34000">MIPLSEMQIIQIDVTNACHNRCSNCTRFTGHHQKPFFMDMDTFRQAVDSLVDFPGMVGMIGGEPLLHPRFAEMAEYLAERIPEKKRRGLWSTVPQALGRKYGSLIREVYGNYFFNDHSVDQIMHQPLLVAAREVIADPDEMWRLIDDCWIQKFWSASITPKGAFFCEVAASFNILFDGPNGWPIEPGWWKRTPEDYTEQKLQACPNCGCAIPLMRRPSSQEIDDVSPGNLERLRAIRSPKALQGRVEIYGGGLAEDWNPGPNWYMSELERATELQYRSRLADRLDSDSQARQEGKPL</sequence>
<evidence type="ECO:0000259" key="6">
    <source>
        <dbReference type="Pfam" id="PF04055"/>
    </source>
</evidence>
<keyword evidence="3" id="KW-0479">Metal-binding</keyword>
<keyword evidence="8" id="KW-1185">Reference proteome</keyword>
<dbReference type="Gene3D" id="3.20.20.70">
    <property type="entry name" value="Aldolase class I"/>
    <property type="match status" value="1"/>
</dbReference>
<dbReference type="GO" id="GO:0003824">
    <property type="term" value="F:catalytic activity"/>
    <property type="evidence" value="ECO:0007669"/>
    <property type="project" value="InterPro"/>
</dbReference>
<dbReference type="Pfam" id="PF04055">
    <property type="entry name" value="Radical_SAM"/>
    <property type="match status" value="1"/>
</dbReference>
<keyword evidence="4" id="KW-0408">Iron</keyword>
<gene>
    <name evidence="7" type="ORF">G3N56_05015</name>
</gene>